<protein>
    <submittedName>
        <fullName evidence="1">Uncharacterized protein</fullName>
    </submittedName>
</protein>
<evidence type="ECO:0000313" key="1">
    <source>
        <dbReference type="EMBL" id="KKU93834.1"/>
    </source>
</evidence>
<organism evidence="1 2">
    <name type="scientific">Candidatus Amesbacteria bacterium GW2011_GWC1_48_10</name>
    <dbReference type="NCBI Taxonomy" id="1618365"/>
    <lineage>
        <taxon>Bacteria</taxon>
        <taxon>Candidatus Amesiibacteriota</taxon>
    </lineage>
</organism>
<name>A0A0G1UI80_9BACT</name>
<accession>A0A0G1UI80</accession>
<dbReference type="Proteomes" id="UP000034877">
    <property type="component" value="Unassembled WGS sequence"/>
</dbReference>
<comment type="caution">
    <text evidence="1">The sequence shown here is derived from an EMBL/GenBank/DDBJ whole genome shotgun (WGS) entry which is preliminary data.</text>
</comment>
<proteinExistence type="predicted"/>
<dbReference type="EMBL" id="LCPE01000016">
    <property type="protein sequence ID" value="KKU93834.1"/>
    <property type="molecule type" value="Genomic_DNA"/>
</dbReference>
<reference evidence="1 2" key="1">
    <citation type="journal article" date="2015" name="Nature">
        <title>rRNA introns, odd ribosomes, and small enigmatic genomes across a large radiation of phyla.</title>
        <authorList>
            <person name="Brown C.T."/>
            <person name="Hug L.A."/>
            <person name="Thomas B.C."/>
            <person name="Sharon I."/>
            <person name="Castelle C.J."/>
            <person name="Singh A."/>
            <person name="Wilkins M.J."/>
            <person name="Williams K.H."/>
            <person name="Banfield J.F."/>
        </authorList>
    </citation>
    <scope>NUCLEOTIDE SEQUENCE [LARGE SCALE GENOMIC DNA]</scope>
</reference>
<sequence length="71" mass="7664">MVRVEIFRSETVKLCGYVPAFIKVRVTGWPALTVIAAGSNLNSSPRIVISLAETAGDWAKGTEVGEEVWGE</sequence>
<dbReference type="AlphaFoldDB" id="A0A0G1UI80"/>
<evidence type="ECO:0000313" key="2">
    <source>
        <dbReference type="Proteomes" id="UP000034877"/>
    </source>
</evidence>
<gene>
    <name evidence="1" type="ORF">UY22_C0016G0019</name>
</gene>